<dbReference type="PROSITE" id="PS50977">
    <property type="entry name" value="HTH_TETR_2"/>
    <property type="match status" value="1"/>
</dbReference>
<dbReference type="Gene3D" id="1.10.357.10">
    <property type="entry name" value="Tetracycline Repressor, domain 2"/>
    <property type="match status" value="1"/>
</dbReference>
<dbReference type="FunFam" id="1.10.10.60:FF:000141">
    <property type="entry name" value="TetR family transcriptional regulator"/>
    <property type="match status" value="1"/>
</dbReference>
<keyword evidence="3" id="KW-0804">Transcription</keyword>
<keyword evidence="2 4" id="KW-0238">DNA-binding</keyword>
<accession>A0A9X7UY74</accession>
<feature type="domain" description="HTH tetR-type" evidence="5">
    <location>
        <begin position="12"/>
        <end position="72"/>
    </location>
</feature>
<dbReference type="InterPro" id="IPR001647">
    <property type="entry name" value="HTH_TetR"/>
</dbReference>
<evidence type="ECO:0000256" key="4">
    <source>
        <dbReference type="PROSITE-ProRule" id="PRU00335"/>
    </source>
</evidence>
<dbReference type="InterPro" id="IPR050109">
    <property type="entry name" value="HTH-type_TetR-like_transc_reg"/>
</dbReference>
<dbReference type="PANTHER" id="PTHR30055:SF234">
    <property type="entry name" value="HTH-TYPE TRANSCRIPTIONAL REGULATOR BETI"/>
    <property type="match status" value="1"/>
</dbReference>
<dbReference type="KEGG" id="vcw:GJQ55_06730"/>
<dbReference type="GO" id="GO:0003700">
    <property type="term" value="F:DNA-binding transcription factor activity"/>
    <property type="evidence" value="ECO:0007669"/>
    <property type="project" value="TreeGrafter"/>
</dbReference>
<organism evidence="6 7">
    <name type="scientific">Venatoribacter cucullus</name>
    <dbReference type="NCBI Taxonomy" id="2661630"/>
    <lineage>
        <taxon>Bacteria</taxon>
        <taxon>Pseudomonadati</taxon>
        <taxon>Pseudomonadota</taxon>
        <taxon>Gammaproteobacteria</taxon>
        <taxon>Oceanospirillales</taxon>
        <taxon>Oceanospirillaceae</taxon>
        <taxon>Venatoribacter</taxon>
    </lineage>
</organism>
<keyword evidence="7" id="KW-1185">Reference proteome</keyword>
<evidence type="ECO:0000256" key="2">
    <source>
        <dbReference type="ARBA" id="ARBA00023125"/>
    </source>
</evidence>
<evidence type="ECO:0000313" key="6">
    <source>
        <dbReference type="EMBL" id="QQD24188.1"/>
    </source>
</evidence>
<dbReference type="Pfam" id="PF00440">
    <property type="entry name" value="TetR_N"/>
    <property type="match status" value="1"/>
</dbReference>
<evidence type="ECO:0000256" key="3">
    <source>
        <dbReference type="ARBA" id="ARBA00023163"/>
    </source>
</evidence>
<gene>
    <name evidence="6" type="ORF">GJQ55_06730</name>
</gene>
<evidence type="ECO:0000259" key="5">
    <source>
        <dbReference type="PROSITE" id="PS50977"/>
    </source>
</evidence>
<dbReference type="PANTHER" id="PTHR30055">
    <property type="entry name" value="HTH-TYPE TRANSCRIPTIONAL REGULATOR RUTR"/>
    <property type="match status" value="1"/>
</dbReference>
<proteinExistence type="predicted"/>
<name>A0A9X7UY74_9GAMM</name>
<dbReference type="Proteomes" id="UP000596074">
    <property type="component" value="Chromosome"/>
</dbReference>
<evidence type="ECO:0000256" key="1">
    <source>
        <dbReference type="ARBA" id="ARBA00023015"/>
    </source>
</evidence>
<evidence type="ECO:0000313" key="7">
    <source>
        <dbReference type="Proteomes" id="UP000596074"/>
    </source>
</evidence>
<dbReference type="PRINTS" id="PR00455">
    <property type="entry name" value="HTHTETR"/>
</dbReference>
<dbReference type="InterPro" id="IPR009057">
    <property type="entry name" value="Homeodomain-like_sf"/>
</dbReference>
<keyword evidence="1" id="KW-0805">Transcription regulation</keyword>
<protein>
    <submittedName>
        <fullName evidence="6">TetR family transcriptional regulator</fullName>
    </submittedName>
</protein>
<dbReference type="AlphaFoldDB" id="A0A9X7UY74"/>
<reference evidence="6 7" key="1">
    <citation type="submission" date="2019-11" db="EMBL/GenBank/DDBJ databases">
        <title>Venatorbacter sp. nov. a predator of Campylobacter and other Gram-negative bacteria.</title>
        <authorList>
            <person name="Saeedi A."/>
            <person name="Cummings N.J."/>
            <person name="Connerton I.F."/>
            <person name="Connerton P.L."/>
        </authorList>
    </citation>
    <scope>NUCLEOTIDE SEQUENCE [LARGE SCALE GENOMIC DNA]</scope>
    <source>
        <strain evidence="6">XL5</strain>
    </source>
</reference>
<feature type="DNA-binding region" description="H-T-H motif" evidence="4">
    <location>
        <begin position="35"/>
        <end position="54"/>
    </location>
</feature>
<sequence>MVPRNKRHLNQEEKKREILNAASALFAENGFDGTSMTAIARSAGITPNTIYWYFPGKDDVLIGVLNNLTAGVLTEMATMTALPIRERLLNAITIFERPESLMNTVHSRITQSEVIAAWHSRFHMLIEQILVYEIIKAGIAKERAGTLARLLVYVIEGLLSHPLQQNDRENMVDAMLELANLPA</sequence>
<dbReference type="SUPFAM" id="SSF46689">
    <property type="entry name" value="Homeodomain-like"/>
    <property type="match status" value="1"/>
</dbReference>
<dbReference type="EMBL" id="CP046056">
    <property type="protein sequence ID" value="QQD24188.1"/>
    <property type="molecule type" value="Genomic_DNA"/>
</dbReference>
<dbReference type="GO" id="GO:0000976">
    <property type="term" value="F:transcription cis-regulatory region binding"/>
    <property type="evidence" value="ECO:0007669"/>
    <property type="project" value="TreeGrafter"/>
</dbReference>